<dbReference type="PANTHER" id="PTHR23076">
    <property type="entry name" value="METALLOPROTEASE M41 FTSH"/>
    <property type="match status" value="1"/>
</dbReference>
<organism evidence="2">
    <name type="scientific">Mustela putorius furo</name>
    <name type="common">European domestic ferret</name>
    <name type="synonym">Mustela furo</name>
    <dbReference type="NCBI Taxonomy" id="9669"/>
    <lineage>
        <taxon>Eukaryota</taxon>
        <taxon>Metazoa</taxon>
        <taxon>Chordata</taxon>
        <taxon>Craniata</taxon>
        <taxon>Vertebrata</taxon>
        <taxon>Euteleostomi</taxon>
        <taxon>Mammalia</taxon>
        <taxon>Eutheria</taxon>
        <taxon>Laurasiatheria</taxon>
        <taxon>Carnivora</taxon>
        <taxon>Caniformia</taxon>
        <taxon>Musteloidea</taxon>
        <taxon>Mustelidae</taxon>
        <taxon>Mustelinae</taxon>
        <taxon>Mustela</taxon>
    </lineage>
</organism>
<dbReference type="InterPro" id="IPR037219">
    <property type="entry name" value="Peptidase_M41-like"/>
</dbReference>
<dbReference type="Pfam" id="PF01434">
    <property type="entry name" value="Peptidase_M41"/>
    <property type="match status" value="1"/>
</dbReference>
<evidence type="ECO:0000259" key="1">
    <source>
        <dbReference type="Pfam" id="PF01434"/>
    </source>
</evidence>
<dbReference type="STRING" id="9669.ENSMPUP00000016314"/>
<sequence>MIINVNISNCVWSFSLFPIVQVSLLPENDRRNETRAQLLVKMDVSMGRRGAEELIFGTDHITTGASSDFDNAAKIAKQMVTKIWNERKGNS</sequence>
<dbReference type="GO" id="GO:0004222">
    <property type="term" value="F:metalloendopeptidase activity"/>
    <property type="evidence" value="ECO:0007669"/>
    <property type="project" value="InterPro"/>
</dbReference>
<protein>
    <recommendedName>
        <fullName evidence="1">Peptidase M41 domain-containing protein</fullName>
    </recommendedName>
</protein>
<dbReference type="GO" id="GO:0004176">
    <property type="term" value="F:ATP-dependent peptidase activity"/>
    <property type="evidence" value="ECO:0007669"/>
    <property type="project" value="InterPro"/>
</dbReference>
<dbReference type="GO" id="GO:0005524">
    <property type="term" value="F:ATP binding"/>
    <property type="evidence" value="ECO:0007669"/>
    <property type="project" value="InterPro"/>
</dbReference>
<dbReference type="GO" id="GO:0007005">
    <property type="term" value="P:mitochondrion organization"/>
    <property type="evidence" value="ECO:0007669"/>
    <property type="project" value="TreeGrafter"/>
</dbReference>
<evidence type="ECO:0000313" key="2">
    <source>
        <dbReference type="Ensembl" id="ENSMPUP00000016314.1"/>
    </source>
</evidence>
<dbReference type="InParanoid" id="M3YYA4"/>
<dbReference type="HOGENOM" id="CLU_2426443_0_0_1"/>
<reference evidence="2" key="1">
    <citation type="submission" date="2024-06" db="UniProtKB">
        <authorList>
            <consortium name="Ensembl"/>
        </authorList>
    </citation>
    <scope>IDENTIFICATION</scope>
</reference>
<dbReference type="SUPFAM" id="SSF140990">
    <property type="entry name" value="FtsH protease domain-like"/>
    <property type="match status" value="1"/>
</dbReference>
<dbReference type="Gene3D" id="1.20.58.760">
    <property type="entry name" value="Peptidase M41"/>
    <property type="match status" value="1"/>
</dbReference>
<dbReference type="GeneTree" id="ENSGT00550000074836"/>
<dbReference type="InterPro" id="IPR000642">
    <property type="entry name" value="Peptidase_M41"/>
</dbReference>
<dbReference type="eggNOG" id="KOG0734">
    <property type="taxonomic scope" value="Eukaryota"/>
</dbReference>
<dbReference type="AlphaFoldDB" id="M3YYA4"/>
<dbReference type="EMBL" id="AEYP01045016">
    <property type="status" value="NOT_ANNOTATED_CDS"/>
    <property type="molecule type" value="Genomic_DNA"/>
</dbReference>
<dbReference type="GO" id="GO:0005743">
    <property type="term" value="C:mitochondrial inner membrane"/>
    <property type="evidence" value="ECO:0007669"/>
    <property type="project" value="TreeGrafter"/>
</dbReference>
<accession>M3YYA4</accession>
<dbReference type="Ensembl" id="ENSMPUT00000016559.1">
    <property type="protein sequence ID" value="ENSMPUP00000016314.1"/>
    <property type="gene ID" value="ENSMPUG00000016418.1"/>
</dbReference>
<dbReference type="PANTHER" id="PTHR23076:SF97">
    <property type="entry name" value="ATP-DEPENDENT ZINC METALLOPROTEASE YME1L1"/>
    <property type="match status" value="1"/>
</dbReference>
<proteinExistence type="predicted"/>
<name>M3YYA4_MUSPF</name>
<feature type="domain" description="Peptidase M41" evidence="1">
    <location>
        <begin position="23"/>
        <end position="82"/>
    </location>
</feature>
<dbReference type="GO" id="GO:0006515">
    <property type="term" value="P:protein quality control for misfolded or incompletely synthesized proteins"/>
    <property type="evidence" value="ECO:0007669"/>
    <property type="project" value="TreeGrafter"/>
</dbReference>